<comment type="subcellular location">
    <subcellularLocation>
        <location evidence="1 9">Cell outer membrane</location>
        <topology evidence="1 9">Multi-pass membrane protein</topology>
    </subcellularLocation>
</comment>
<dbReference type="Pfam" id="PF07715">
    <property type="entry name" value="Plug"/>
    <property type="match status" value="1"/>
</dbReference>
<keyword evidence="4 9" id="KW-0812">Transmembrane</keyword>
<proteinExistence type="inferred from homology"/>
<reference evidence="15 16" key="1">
    <citation type="submission" date="2022-04" db="EMBL/GenBank/DDBJ databases">
        <title>Genome sequence of soybean root-associated Caulobacter segnis RL271.</title>
        <authorList>
            <person name="Longley R."/>
            <person name="Bonito G."/>
            <person name="Trigodet F."/>
            <person name="Crosson S."/>
            <person name="Fiebig A."/>
        </authorList>
    </citation>
    <scope>NUCLEOTIDE SEQUENCE [LARGE SCALE GENOMIC DNA]</scope>
    <source>
        <strain evidence="15 16">RL271</strain>
    </source>
</reference>
<dbReference type="InterPro" id="IPR039426">
    <property type="entry name" value="TonB-dep_rcpt-like"/>
</dbReference>
<keyword evidence="5 12" id="KW-0732">Signal</keyword>
<keyword evidence="7 9" id="KW-0472">Membrane</keyword>
<keyword evidence="2 9" id="KW-0813">Transport</keyword>
<evidence type="ECO:0000256" key="9">
    <source>
        <dbReference type="PROSITE-ProRule" id="PRU01360"/>
    </source>
</evidence>
<feature type="short sequence motif" description="TonB C-terminal box" evidence="10">
    <location>
        <begin position="868"/>
        <end position="885"/>
    </location>
</feature>
<comment type="similarity">
    <text evidence="9 11">Belongs to the TonB-dependent receptor family.</text>
</comment>
<evidence type="ECO:0000256" key="10">
    <source>
        <dbReference type="PROSITE-ProRule" id="PRU10144"/>
    </source>
</evidence>
<organism evidence="15 16">
    <name type="scientific">Caulobacter segnis</name>
    <dbReference type="NCBI Taxonomy" id="88688"/>
    <lineage>
        <taxon>Bacteria</taxon>
        <taxon>Pseudomonadati</taxon>
        <taxon>Pseudomonadota</taxon>
        <taxon>Alphaproteobacteria</taxon>
        <taxon>Caulobacterales</taxon>
        <taxon>Caulobacteraceae</taxon>
        <taxon>Caulobacter</taxon>
    </lineage>
</organism>
<dbReference type="SUPFAM" id="SSF56935">
    <property type="entry name" value="Porins"/>
    <property type="match status" value="1"/>
</dbReference>
<dbReference type="EMBL" id="CP096040">
    <property type="protein sequence ID" value="USQ97354.1"/>
    <property type="molecule type" value="Genomic_DNA"/>
</dbReference>
<evidence type="ECO:0000256" key="12">
    <source>
        <dbReference type="SAM" id="SignalP"/>
    </source>
</evidence>
<feature type="domain" description="TonB-dependent receptor plug" evidence="14">
    <location>
        <begin position="67"/>
        <end position="177"/>
    </location>
</feature>
<evidence type="ECO:0000256" key="5">
    <source>
        <dbReference type="ARBA" id="ARBA00022729"/>
    </source>
</evidence>
<dbReference type="PROSITE" id="PS01156">
    <property type="entry name" value="TONB_DEPENDENT_REC_2"/>
    <property type="match status" value="1"/>
</dbReference>
<sequence>MAVRTRDTMRGAFVSASLAVIAMATSGPAGAQTAKADDQAPAEAVQVEEVVVTGTLLRGVAPVGTNVIGVGKDEVIASGAASTNDLLATIPQISNFNGFPAVTATFGQPIAQTNLRGLGASGGTTTLVLLNGHRVVGAGILQTYVDPTVIPPGIIERVEVIPDGGSSIYGSDAIGGVVNFITRKRMSGAEVSGKYGVADGYHTLDANLTMGKDWGSGAFSASYAYAWHDDIQGRERDYVTQDQRARGGTDRRVATCAATNITAAGVNYAMPGLVAGTRNLCDATDYADIYPRERRHTVFATLDQRITDDLTVNVTGYYSIRKTNSKTAPLSTNSTITSANPFFRPIGTETSQSVLFNYASVFGDSTNNPAKFSSEGVTPTFDLNLGRGWKLRGMANFGHSYNETNEGSINTTVVDAALRAATTATALNPYNLGQTNGAVLSAIRDYTNISKAKQDLGEGRLVADGALFRMPGGDVRLAVGAEYHHESIDAAIAFGPKATPKRNAVSSSRNVKSVFGEVFVPLVGADNAKPFLQALDLTGSVRYDDYSDVGGTTNPKIGFNYTPFDGVRIRGNWGTSFHAPSLADTTGAVDARVTSIPITLNLRPGDPATDVFRPILYISGGSPTLRPETADTWSLGVDFKPKPLPGVTLSLTYYNVDFSNVISVNPGGLNGGAAFYADASNAPFYIINPTLAQAQTFARGARADNFDSLAAFFANSSPYAIYDLRRYNRGRLKQDGIDFNLQAYRSMSFGSLSASFGGTYTLNRKSSDANNGIYVDRLKNGVNHFNYVATAGGTFGKITARATLTHSGGYPILGEATQSRVGAFNTVDLYAGFDLGDLGPMAGTMLTLNVDNAFDKDPPWRNANNGYANGSTLGRLVSVGVRTKF</sequence>
<name>A0ABY4ZXJ6_9CAUL</name>
<evidence type="ECO:0000256" key="8">
    <source>
        <dbReference type="ARBA" id="ARBA00023237"/>
    </source>
</evidence>
<dbReference type="InterPro" id="IPR037066">
    <property type="entry name" value="Plug_dom_sf"/>
</dbReference>
<accession>A0ABY4ZXJ6</accession>
<dbReference type="Pfam" id="PF00593">
    <property type="entry name" value="TonB_dep_Rec_b-barrel"/>
    <property type="match status" value="1"/>
</dbReference>
<dbReference type="Proteomes" id="UP001057520">
    <property type="component" value="Chromosome"/>
</dbReference>
<evidence type="ECO:0000256" key="7">
    <source>
        <dbReference type="ARBA" id="ARBA00023136"/>
    </source>
</evidence>
<dbReference type="PROSITE" id="PS52016">
    <property type="entry name" value="TONB_DEPENDENT_REC_3"/>
    <property type="match status" value="1"/>
</dbReference>
<feature type="chain" id="PRO_5045975306" evidence="12">
    <location>
        <begin position="32"/>
        <end position="885"/>
    </location>
</feature>
<dbReference type="PANTHER" id="PTHR47234:SF2">
    <property type="entry name" value="TONB-DEPENDENT RECEPTOR"/>
    <property type="match status" value="1"/>
</dbReference>
<keyword evidence="6 11" id="KW-0798">TonB box</keyword>
<evidence type="ECO:0000256" key="1">
    <source>
        <dbReference type="ARBA" id="ARBA00004571"/>
    </source>
</evidence>
<dbReference type="InterPro" id="IPR012910">
    <property type="entry name" value="Plug_dom"/>
</dbReference>
<dbReference type="Gene3D" id="2.40.170.20">
    <property type="entry name" value="TonB-dependent receptor, beta-barrel domain"/>
    <property type="match status" value="1"/>
</dbReference>
<evidence type="ECO:0000256" key="4">
    <source>
        <dbReference type="ARBA" id="ARBA00022692"/>
    </source>
</evidence>
<dbReference type="InterPro" id="IPR000531">
    <property type="entry name" value="Beta-barrel_TonB"/>
</dbReference>
<keyword evidence="16" id="KW-1185">Reference proteome</keyword>
<feature type="signal peptide" evidence="12">
    <location>
        <begin position="1"/>
        <end position="31"/>
    </location>
</feature>
<evidence type="ECO:0000256" key="2">
    <source>
        <dbReference type="ARBA" id="ARBA00022448"/>
    </source>
</evidence>
<evidence type="ECO:0000313" key="16">
    <source>
        <dbReference type="Proteomes" id="UP001057520"/>
    </source>
</evidence>
<evidence type="ECO:0000259" key="13">
    <source>
        <dbReference type="Pfam" id="PF00593"/>
    </source>
</evidence>
<evidence type="ECO:0000256" key="11">
    <source>
        <dbReference type="RuleBase" id="RU003357"/>
    </source>
</evidence>
<feature type="domain" description="TonB-dependent receptor-like beta-barrel" evidence="13">
    <location>
        <begin position="359"/>
        <end position="852"/>
    </location>
</feature>
<protein>
    <submittedName>
        <fullName evidence="15">TonB-dependent receptor</fullName>
    </submittedName>
</protein>
<evidence type="ECO:0000313" key="15">
    <source>
        <dbReference type="EMBL" id="USQ97354.1"/>
    </source>
</evidence>
<evidence type="ECO:0000256" key="6">
    <source>
        <dbReference type="ARBA" id="ARBA00023077"/>
    </source>
</evidence>
<keyword evidence="8 9" id="KW-0998">Cell outer membrane</keyword>
<evidence type="ECO:0000259" key="14">
    <source>
        <dbReference type="Pfam" id="PF07715"/>
    </source>
</evidence>
<gene>
    <name evidence="15" type="ORF">MZV50_07390</name>
</gene>
<evidence type="ECO:0000256" key="3">
    <source>
        <dbReference type="ARBA" id="ARBA00022452"/>
    </source>
</evidence>
<keyword evidence="15" id="KW-0675">Receptor</keyword>
<dbReference type="PANTHER" id="PTHR47234">
    <property type="match status" value="1"/>
</dbReference>
<keyword evidence="3 9" id="KW-1134">Transmembrane beta strand</keyword>
<dbReference type="InterPro" id="IPR010917">
    <property type="entry name" value="TonB_rcpt_CS"/>
</dbReference>
<dbReference type="InterPro" id="IPR036942">
    <property type="entry name" value="Beta-barrel_TonB_sf"/>
</dbReference>
<dbReference type="Gene3D" id="2.170.130.10">
    <property type="entry name" value="TonB-dependent receptor, plug domain"/>
    <property type="match status" value="1"/>
</dbReference>